<evidence type="ECO:0000259" key="10">
    <source>
        <dbReference type="PROSITE" id="PS50850"/>
    </source>
</evidence>
<dbReference type="PRINTS" id="PR01036">
    <property type="entry name" value="TCRTETB"/>
</dbReference>
<feature type="transmembrane region" description="Helical" evidence="9">
    <location>
        <begin position="100"/>
        <end position="121"/>
    </location>
</feature>
<keyword evidence="6 9" id="KW-1133">Transmembrane helix</keyword>
<evidence type="ECO:0000256" key="1">
    <source>
        <dbReference type="ARBA" id="ARBA00004651"/>
    </source>
</evidence>
<evidence type="ECO:0000256" key="2">
    <source>
        <dbReference type="ARBA" id="ARBA00007520"/>
    </source>
</evidence>
<evidence type="ECO:0000256" key="4">
    <source>
        <dbReference type="ARBA" id="ARBA00022475"/>
    </source>
</evidence>
<comment type="subcellular location">
    <subcellularLocation>
        <location evidence="1">Cell membrane</location>
        <topology evidence="1">Multi-pass membrane protein</topology>
    </subcellularLocation>
</comment>
<keyword evidence="4" id="KW-1003">Cell membrane</keyword>
<feature type="transmembrane region" description="Helical" evidence="9">
    <location>
        <begin position="469"/>
        <end position="490"/>
    </location>
</feature>
<name>A0A3S3ABC3_9NOCA</name>
<feature type="transmembrane region" description="Helical" evidence="9">
    <location>
        <begin position="45"/>
        <end position="63"/>
    </location>
</feature>
<evidence type="ECO:0000256" key="8">
    <source>
        <dbReference type="SAM" id="MobiDB-lite"/>
    </source>
</evidence>
<dbReference type="PROSITE" id="PS50850">
    <property type="entry name" value="MFS"/>
    <property type="match status" value="1"/>
</dbReference>
<keyword evidence="5 9" id="KW-0812">Transmembrane</keyword>
<dbReference type="AlphaFoldDB" id="A0A3S3ABC3"/>
<comment type="similarity">
    <text evidence="2">Belongs to the major facilitator superfamily. TCR/Tet family.</text>
</comment>
<evidence type="ECO:0000256" key="3">
    <source>
        <dbReference type="ARBA" id="ARBA00022448"/>
    </source>
</evidence>
<dbReference type="InterPro" id="IPR011701">
    <property type="entry name" value="MFS"/>
</dbReference>
<accession>A0A3S3ABC3</accession>
<dbReference type="PANTHER" id="PTHR23501">
    <property type="entry name" value="MAJOR FACILITATOR SUPERFAMILY"/>
    <property type="match status" value="1"/>
</dbReference>
<feature type="transmembrane region" description="Helical" evidence="9">
    <location>
        <begin position="231"/>
        <end position="248"/>
    </location>
</feature>
<feature type="transmembrane region" description="Helical" evidence="9">
    <location>
        <begin position="301"/>
        <end position="322"/>
    </location>
</feature>
<sequence>MTHRQILEVLAGLIAALFTALLSTTIVTTALPTIIGDLKGTQTQYAWVITTALLANAASTPIWGKLADLFNKKVLVQTAIVLFVVGTGIAGFAHNVPVLLAGRVVEGIGMGGVTALVVAIIGSIIPPRDRGRYAGYTGAAMAVSMSGGPLLGGVIVDSPLGWRWCFFVCLPLAVIALILLQRTLRIPTERKDGVSIDWWGATLLAAGVSVLLIWVSFAGKPGYYDFISKESALYVGVGVALLIAMVIVETKVKSPIIPLHIVTEKTTGLAIIASVAVGVGLFGATTFLGQYFQTARGHSPTIAGFLTIPMVAGMLIASIGSGRLIARFGRWKPFIVAGAALLVIGFGLLSTIDHATSLQLVGVYIAVVGVGVGCLMQNLVLAVQNTVSVKNIGAASSSVAFFRTFGGAIGVSVLGSILASRVTTLSAEGFAGLGIDTGAAGGGNLDLNALPAPIATIIRTAYGDATGRLFLVACLVAVITLVCVILIPNAPLRTTIDIQKPGEVGDQEPAELDEQKPAEVGERSEAVTEAVKV</sequence>
<keyword evidence="12" id="KW-1185">Reference proteome</keyword>
<feature type="transmembrane region" description="Helical" evidence="9">
    <location>
        <begin position="161"/>
        <end position="180"/>
    </location>
</feature>
<feature type="transmembrane region" description="Helical" evidence="9">
    <location>
        <begin position="75"/>
        <end position="94"/>
    </location>
</feature>
<protein>
    <submittedName>
        <fullName evidence="11">MFS transporter</fullName>
    </submittedName>
</protein>
<dbReference type="Proteomes" id="UP000283479">
    <property type="component" value="Unassembled WGS sequence"/>
</dbReference>
<feature type="compositionally biased region" description="Basic and acidic residues" evidence="8">
    <location>
        <begin position="513"/>
        <end position="533"/>
    </location>
</feature>
<feature type="transmembrane region" description="Helical" evidence="9">
    <location>
        <begin position="269"/>
        <end position="289"/>
    </location>
</feature>
<feature type="region of interest" description="Disordered" evidence="8">
    <location>
        <begin position="501"/>
        <end position="533"/>
    </location>
</feature>
<dbReference type="GO" id="GO:0022857">
    <property type="term" value="F:transmembrane transporter activity"/>
    <property type="evidence" value="ECO:0007669"/>
    <property type="project" value="InterPro"/>
</dbReference>
<dbReference type="InterPro" id="IPR036259">
    <property type="entry name" value="MFS_trans_sf"/>
</dbReference>
<evidence type="ECO:0000313" key="11">
    <source>
        <dbReference type="EMBL" id="RVW03984.1"/>
    </source>
</evidence>
<feature type="transmembrane region" description="Helical" evidence="9">
    <location>
        <begin position="133"/>
        <end position="155"/>
    </location>
</feature>
<dbReference type="RefSeq" id="WP_127951604.1">
    <property type="nucleotide sequence ID" value="NZ_RKLO01000002.1"/>
</dbReference>
<feature type="transmembrane region" description="Helical" evidence="9">
    <location>
        <begin position="201"/>
        <end position="219"/>
    </location>
</feature>
<comment type="caution">
    <text evidence="11">The sequence shown here is derived from an EMBL/GenBank/DDBJ whole genome shotgun (WGS) entry which is preliminary data.</text>
</comment>
<dbReference type="FunFam" id="1.20.1720.10:FF:000004">
    <property type="entry name" value="EmrB/QacA family drug resistance transporter"/>
    <property type="match status" value="1"/>
</dbReference>
<evidence type="ECO:0000256" key="5">
    <source>
        <dbReference type="ARBA" id="ARBA00022692"/>
    </source>
</evidence>
<reference evidence="11 12" key="1">
    <citation type="submission" date="2018-11" db="EMBL/GenBank/DDBJ databases">
        <title>Rhodococcus spongicola sp. nov. and Rhodococcus xishaensis sp. nov. from marine sponges.</title>
        <authorList>
            <person name="Li L."/>
            <person name="Lin H.W."/>
        </authorList>
    </citation>
    <scope>NUCLEOTIDE SEQUENCE [LARGE SCALE GENOMIC DNA]</scope>
    <source>
        <strain evidence="11 12">LHW51113</strain>
    </source>
</reference>
<dbReference type="InterPro" id="IPR020846">
    <property type="entry name" value="MFS_dom"/>
</dbReference>
<dbReference type="CDD" id="cd17502">
    <property type="entry name" value="MFS_Azr1_MDR_like"/>
    <property type="match status" value="1"/>
</dbReference>
<feature type="domain" description="Major facilitator superfamily (MFS) profile" evidence="10">
    <location>
        <begin position="9"/>
        <end position="491"/>
    </location>
</feature>
<keyword evidence="7 9" id="KW-0472">Membrane</keyword>
<feature type="transmembrane region" description="Helical" evidence="9">
    <location>
        <begin position="358"/>
        <end position="380"/>
    </location>
</feature>
<organism evidence="11 12">
    <name type="scientific">Rhodococcus xishaensis</name>
    <dbReference type="NCBI Taxonomy" id="2487364"/>
    <lineage>
        <taxon>Bacteria</taxon>
        <taxon>Bacillati</taxon>
        <taxon>Actinomycetota</taxon>
        <taxon>Actinomycetes</taxon>
        <taxon>Mycobacteriales</taxon>
        <taxon>Nocardiaceae</taxon>
        <taxon>Rhodococcus</taxon>
    </lineage>
</organism>
<proteinExistence type="inferred from homology"/>
<dbReference type="GO" id="GO:0005886">
    <property type="term" value="C:plasma membrane"/>
    <property type="evidence" value="ECO:0007669"/>
    <property type="project" value="UniProtKB-SubCell"/>
</dbReference>
<gene>
    <name evidence="11" type="ORF">EGT50_05645</name>
</gene>
<evidence type="ECO:0000256" key="9">
    <source>
        <dbReference type="SAM" id="Phobius"/>
    </source>
</evidence>
<dbReference type="EMBL" id="RKLO01000002">
    <property type="protein sequence ID" value="RVW03984.1"/>
    <property type="molecule type" value="Genomic_DNA"/>
</dbReference>
<evidence type="ECO:0000256" key="6">
    <source>
        <dbReference type="ARBA" id="ARBA00022989"/>
    </source>
</evidence>
<dbReference type="OrthoDB" id="7375466at2"/>
<evidence type="ECO:0000256" key="7">
    <source>
        <dbReference type="ARBA" id="ARBA00023136"/>
    </source>
</evidence>
<keyword evidence="3" id="KW-0813">Transport</keyword>
<dbReference type="Pfam" id="PF07690">
    <property type="entry name" value="MFS_1"/>
    <property type="match status" value="1"/>
</dbReference>
<dbReference type="SUPFAM" id="SSF103473">
    <property type="entry name" value="MFS general substrate transporter"/>
    <property type="match status" value="1"/>
</dbReference>
<dbReference type="PANTHER" id="PTHR23501:SF197">
    <property type="entry name" value="COMD"/>
    <property type="match status" value="1"/>
</dbReference>
<evidence type="ECO:0000313" key="12">
    <source>
        <dbReference type="Proteomes" id="UP000283479"/>
    </source>
</evidence>
<feature type="transmembrane region" description="Helical" evidence="9">
    <location>
        <begin position="334"/>
        <end position="352"/>
    </location>
</feature>
<dbReference type="Gene3D" id="1.20.1250.20">
    <property type="entry name" value="MFS general substrate transporter like domains"/>
    <property type="match status" value="1"/>
</dbReference>
<dbReference type="Gene3D" id="1.20.1720.10">
    <property type="entry name" value="Multidrug resistance protein D"/>
    <property type="match status" value="1"/>
</dbReference>